<feature type="region of interest" description="Disordered" evidence="1">
    <location>
        <begin position="271"/>
        <end position="325"/>
    </location>
</feature>
<name>A0A4D7QN84_9HYPH</name>
<dbReference type="OrthoDB" id="33037at2"/>
<dbReference type="Pfam" id="PF10722">
    <property type="entry name" value="YbjN"/>
    <property type="match status" value="1"/>
</dbReference>
<dbReference type="KEGG" id="paqt:E8L99_17440"/>
<reference evidence="2 3" key="1">
    <citation type="submission" date="2019-04" db="EMBL/GenBank/DDBJ databases">
        <title>Phreatobacter aquaticus sp. nov.</title>
        <authorList>
            <person name="Choi A."/>
            <person name="Baek K."/>
        </authorList>
    </citation>
    <scope>NUCLEOTIDE SEQUENCE [LARGE SCALE GENOMIC DNA]</scope>
    <source>
        <strain evidence="2 3">NMCR1094</strain>
    </source>
</reference>
<feature type="compositionally biased region" description="Gly residues" evidence="1">
    <location>
        <begin position="282"/>
        <end position="294"/>
    </location>
</feature>
<gene>
    <name evidence="2" type="ORF">E8L99_17440</name>
</gene>
<dbReference type="InterPro" id="IPR019660">
    <property type="entry name" value="Put_sensory_transdc_reg_YbjN"/>
</dbReference>
<dbReference type="AlphaFoldDB" id="A0A4D7QN84"/>
<organism evidence="2 3">
    <name type="scientific">Phreatobacter aquaticus</name>
    <dbReference type="NCBI Taxonomy" id="2570229"/>
    <lineage>
        <taxon>Bacteria</taxon>
        <taxon>Pseudomonadati</taxon>
        <taxon>Pseudomonadota</taxon>
        <taxon>Alphaproteobacteria</taxon>
        <taxon>Hyphomicrobiales</taxon>
        <taxon>Phreatobacteraceae</taxon>
        <taxon>Phreatobacter</taxon>
    </lineage>
</organism>
<dbReference type="Proteomes" id="UP000298588">
    <property type="component" value="Chromosome"/>
</dbReference>
<proteinExistence type="predicted"/>
<dbReference type="EMBL" id="CP039865">
    <property type="protein sequence ID" value="QCK87413.1"/>
    <property type="molecule type" value="Genomic_DNA"/>
</dbReference>
<evidence type="ECO:0000313" key="2">
    <source>
        <dbReference type="EMBL" id="QCK87413.1"/>
    </source>
</evidence>
<keyword evidence="3" id="KW-1185">Reference proteome</keyword>
<sequence length="325" mass="35189">METVRAMASSARRRGWNRAMLSVFSANALARKAVDAGTPCADRSGSCAGWRCALPDLATRRTRCNIVAVPRHAIETISSQCHPGVFFGPGPPDHIREPTMTKRLPVFAAIAATLAFASAMPDAYAQKRAPQQERPPQRDDGAPLGETIGRITPQQMAGVLRNRGATAEIVSENNRSRIRTQIGGRRVTVFFYACNDGGCQSIQYRAVFQRNDRYTLAYVNAWNYEKRFAKTYLDNDGDLVLEWDVDLDGGVSVPFISESVQTFQTMLGAFDRFTPRDATPGGSRGRGPSDGQGPSGRSAPPSDVPPPATGGKGGSGVERPGERRT</sequence>
<evidence type="ECO:0000313" key="3">
    <source>
        <dbReference type="Proteomes" id="UP000298588"/>
    </source>
</evidence>
<dbReference type="CDD" id="cd17511">
    <property type="entry name" value="YbjN_AmyR-like"/>
    <property type="match status" value="1"/>
</dbReference>
<protein>
    <submittedName>
        <fullName evidence="2">YbjN domain-containing protein</fullName>
    </submittedName>
</protein>
<feature type="region of interest" description="Disordered" evidence="1">
    <location>
        <begin position="124"/>
        <end position="148"/>
    </location>
</feature>
<accession>A0A4D7QN84</accession>
<evidence type="ECO:0000256" key="1">
    <source>
        <dbReference type="SAM" id="MobiDB-lite"/>
    </source>
</evidence>